<dbReference type="AlphaFoldDB" id="A0A0F9DHB7"/>
<feature type="non-terminal residue" evidence="1">
    <location>
        <position position="52"/>
    </location>
</feature>
<protein>
    <submittedName>
        <fullName evidence="1">Uncharacterized protein</fullName>
    </submittedName>
</protein>
<organism evidence="1">
    <name type="scientific">marine sediment metagenome</name>
    <dbReference type="NCBI Taxonomy" id="412755"/>
    <lineage>
        <taxon>unclassified sequences</taxon>
        <taxon>metagenomes</taxon>
        <taxon>ecological metagenomes</taxon>
    </lineage>
</organism>
<dbReference type="EMBL" id="LAZR01041673">
    <property type="protein sequence ID" value="KKL11388.1"/>
    <property type="molecule type" value="Genomic_DNA"/>
</dbReference>
<sequence length="52" mass="6116">MGTVLQPDDIDDLVRATEHNQDRGKVVQIVQEDAFYQFWDMDINTDRMATWS</sequence>
<comment type="caution">
    <text evidence="1">The sequence shown here is derived from an EMBL/GenBank/DDBJ whole genome shotgun (WGS) entry which is preliminary data.</text>
</comment>
<proteinExistence type="predicted"/>
<reference evidence="1" key="1">
    <citation type="journal article" date="2015" name="Nature">
        <title>Complex archaea that bridge the gap between prokaryotes and eukaryotes.</title>
        <authorList>
            <person name="Spang A."/>
            <person name="Saw J.H."/>
            <person name="Jorgensen S.L."/>
            <person name="Zaremba-Niedzwiedzka K."/>
            <person name="Martijn J."/>
            <person name="Lind A.E."/>
            <person name="van Eijk R."/>
            <person name="Schleper C."/>
            <person name="Guy L."/>
            <person name="Ettema T.J."/>
        </authorList>
    </citation>
    <scope>NUCLEOTIDE SEQUENCE</scope>
</reference>
<evidence type="ECO:0000313" key="1">
    <source>
        <dbReference type="EMBL" id="KKL11388.1"/>
    </source>
</evidence>
<name>A0A0F9DHB7_9ZZZZ</name>
<gene>
    <name evidence="1" type="ORF">LCGC14_2546300</name>
</gene>
<accession>A0A0F9DHB7</accession>